<dbReference type="Pfam" id="PF02493">
    <property type="entry name" value="MORN"/>
    <property type="match status" value="10"/>
</dbReference>
<keyword evidence="8" id="KW-0966">Cell projection</keyword>
<gene>
    <name evidence="12" type="primary">RSPH10B</name>
</gene>
<dbReference type="FunCoup" id="A0A3Q2H616">
    <property type="interactions" value="545"/>
</dbReference>
<name>A0A3Q2H616_HORSE</name>
<dbReference type="InterPro" id="IPR003409">
    <property type="entry name" value="MORN"/>
</dbReference>
<evidence type="ECO:0008006" key="14">
    <source>
        <dbReference type="Google" id="ProtNLM"/>
    </source>
</evidence>
<evidence type="ECO:0000256" key="8">
    <source>
        <dbReference type="ARBA" id="ARBA00023273"/>
    </source>
</evidence>
<dbReference type="AlphaFoldDB" id="A0A3Q2H616"/>
<keyword evidence="4" id="KW-0677">Repeat</keyword>
<dbReference type="PANTHER" id="PTHR46613:SF1">
    <property type="entry name" value="RADIAL SPOKE HEAD 10 HOMOLOG B-RELATED"/>
    <property type="match status" value="1"/>
</dbReference>
<feature type="region of interest" description="Disordered" evidence="11">
    <location>
        <begin position="1"/>
        <end position="44"/>
    </location>
</feature>
<dbReference type="GO" id="GO:0005930">
    <property type="term" value="C:axoneme"/>
    <property type="evidence" value="ECO:0007669"/>
    <property type="project" value="UniProtKB-SubCell"/>
</dbReference>
<evidence type="ECO:0000313" key="13">
    <source>
        <dbReference type="Proteomes" id="UP000002281"/>
    </source>
</evidence>
<evidence type="ECO:0000313" key="12">
    <source>
        <dbReference type="Ensembl" id="ENSECAP00000029265.2"/>
    </source>
</evidence>
<dbReference type="GeneTree" id="ENSGT00940000159899"/>
<evidence type="ECO:0000256" key="3">
    <source>
        <dbReference type="ARBA" id="ARBA00022490"/>
    </source>
</evidence>
<organism evidence="12 13">
    <name type="scientific">Equus caballus</name>
    <name type="common">Horse</name>
    <dbReference type="NCBI Taxonomy" id="9796"/>
    <lineage>
        <taxon>Eukaryota</taxon>
        <taxon>Metazoa</taxon>
        <taxon>Chordata</taxon>
        <taxon>Craniata</taxon>
        <taxon>Vertebrata</taxon>
        <taxon>Euteleostomi</taxon>
        <taxon>Mammalia</taxon>
        <taxon>Eutheria</taxon>
        <taxon>Laurasiatheria</taxon>
        <taxon>Perissodactyla</taxon>
        <taxon>Equidae</taxon>
        <taxon>Equus</taxon>
    </lineage>
</organism>
<dbReference type="OMA" id="PNACHVK"/>
<dbReference type="SUPFAM" id="SSF82185">
    <property type="entry name" value="Histone H3 K4-specific methyltransferase SET7/9 N-terminal domain"/>
    <property type="match status" value="3"/>
</dbReference>
<dbReference type="PANTHER" id="PTHR46613">
    <property type="entry name" value="RADIAL SPOKE HEAD 10 HOMOLOG B-RELATED"/>
    <property type="match status" value="1"/>
</dbReference>
<sequence length="932" mass="106794">MVKEKKRADKKGDKSARSPSTLSDYPEFPKQGGNAARQEMSPSVVPLLEMQLSERGFKRESEHQQNEDATQYEEPILTKLIVESYEGEKVRGLYEGEGFAVFQGGCTYHGMFSEGFMHGPGTYVWADGLKYEGDFVKNIPMNHGMYTWPDGSTYEGEVINGMRNGFGMFKCSTQPVSYIGHWCHGKRHGKGSIYYNQEGTSWYEGDWVFNVKKGWGTRCYKSGNIYEGQWENNMRHGEGRMRWLTTNEEYTGQWERGIQNGFGTHTWFLKRIPNSQYPLRNEYIGEFVNGYRHGRGKFYYASGAVYEGEWVSNKKHGMGRFTFKNGRVYDGLFSNDHIAESLSLEAELISYLDRSSESVPRSQHHGPSSSAEIIRKLDGSESKSVLGSSIELDLSLLLTMYPEKDQPEEKKQVEYAVLRNITKLRRIYSFYSSLGCDHSLDNTFLMTKLHFWRFLKDCKFHHHKITLADMDRVLSTNNDIPVEEIHSPFTTILLRTFLNYLLQLAYHIHHKEYENRSPSLFLCFTKLMTENIHPNACHVKGSLFSGQQRTPYSMKYIDKCWEVYTAYCRPNAAPPHELTMKMRHFLWMLKDFKMINKELTATKFVEVIAEDNPFMHDGIDSNFELELVFLEFFEALLSFSLISVTDERAKSYSNFPNDDLSESKCRSTYGTMFQNMQNRSSSAGTSQDSDPQSPKSSSSSLGLLLGSSKRKKSEVKKSPSDERISKVNFKSPGKGLTFFSSHSEKKAKDEEKEKLNTWISNTYIFFVNTLFPAHKYQETLNEKVKENRLCNAAMAKQWKIENEELEARLNSLREEEAKRQDFDVDITVIKEPMDAPSLNFTPSAPKDDTVVSQASKSITISGHWAPAVHSEAPPGGYGSCWPPGDTRTSGCHRRHRSGRKPGPACSPYIYHQARADVASHRLIFVWTSILQV</sequence>
<evidence type="ECO:0000256" key="2">
    <source>
        <dbReference type="ARBA" id="ARBA00004430"/>
    </source>
</evidence>
<dbReference type="InParanoid" id="A0A3Q2H616"/>
<evidence type="ECO:0000256" key="4">
    <source>
        <dbReference type="ARBA" id="ARBA00022737"/>
    </source>
</evidence>
<accession>A0A3Q2H616</accession>
<evidence type="ECO:0000256" key="10">
    <source>
        <dbReference type="ARBA" id="ARBA00046952"/>
    </source>
</evidence>
<keyword evidence="3" id="KW-0963">Cytoplasm</keyword>
<feature type="compositionally biased region" description="Basic and acidic residues" evidence="11">
    <location>
        <begin position="1"/>
        <end position="16"/>
    </location>
</feature>
<protein>
    <recommendedName>
        <fullName evidence="14">Radial spoke head 10 homolog B</fullName>
    </recommendedName>
</protein>
<dbReference type="Bgee" id="ENSECAG00000004548">
    <property type="expression patterns" value="Expressed in epithelium of bronchus and 13 other cell types or tissues"/>
</dbReference>
<keyword evidence="6" id="KW-0969">Cilium</keyword>
<proteinExistence type="predicted"/>
<dbReference type="SMR" id="A0A3Q2H616"/>
<evidence type="ECO:0000256" key="11">
    <source>
        <dbReference type="SAM" id="MobiDB-lite"/>
    </source>
</evidence>
<keyword evidence="5" id="KW-0282">Flagellum</keyword>
<reference evidence="12 13" key="1">
    <citation type="journal article" date="2009" name="Science">
        <title>Genome sequence, comparative analysis, and population genetics of the domestic horse.</title>
        <authorList>
            <consortium name="Broad Institute Genome Sequencing Platform"/>
            <consortium name="Broad Institute Whole Genome Assembly Team"/>
            <person name="Wade C.M."/>
            <person name="Giulotto E."/>
            <person name="Sigurdsson S."/>
            <person name="Zoli M."/>
            <person name="Gnerre S."/>
            <person name="Imsland F."/>
            <person name="Lear T.L."/>
            <person name="Adelson D.L."/>
            <person name="Bailey E."/>
            <person name="Bellone R.R."/>
            <person name="Bloecker H."/>
            <person name="Distl O."/>
            <person name="Edgar R.C."/>
            <person name="Garber M."/>
            <person name="Leeb T."/>
            <person name="Mauceli E."/>
            <person name="MacLeod J.N."/>
            <person name="Penedo M.C.T."/>
            <person name="Raison J.M."/>
            <person name="Sharpe T."/>
            <person name="Vogel J."/>
            <person name="Andersson L."/>
            <person name="Antczak D.F."/>
            <person name="Biagi T."/>
            <person name="Binns M.M."/>
            <person name="Chowdhary B.P."/>
            <person name="Coleman S.J."/>
            <person name="Della Valle G."/>
            <person name="Fryc S."/>
            <person name="Guerin G."/>
            <person name="Hasegawa T."/>
            <person name="Hill E.W."/>
            <person name="Jurka J."/>
            <person name="Kiialainen A."/>
            <person name="Lindgren G."/>
            <person name="Liu J."/>
            <person name="Magnani E."/>
            <person name="Mickelson J.R."/>
            <person name="Murray J."/>
            <person name="Nergadze S.G."/>
            <person name="Onofrio R."/>
            <person name="Pedroni S."/>
            <person name="Piras M.F."/>
            <person name="Raudsepp T."/>
            <person name="Rocchi M."/>
            <person name="Roeed K.H."/>
            <person name="Ryder O.A."/>
            <person name="Searle S."/>
            <person name="Skow L."/>
            <person name="Swinburne J.E."/>
            <person name="Syvaenen A.C."/>
            <person name="Tozaki T."/>
            <person name="Valberg S.J."/>
            <person name="Vaudin M."/>
            <person name="White J.R."/>
            <person name="Zody M.C."/>
            <person name="Lander E.S."/>
            <person name="Lindblad-Toh K."/>
        </authorList>
    </citation>
    <scope>NUCLEOTIDE SEQUENCE [LARGE SCALE GENOMIC DNA]</scope>
    <source>
        <strain evidence="12 13">Thoroughbred</strain>
    </source>
</reference>
<evidence type="ECO:0000256" key="7">
    <source>
        <dbReference type="ARBA" id="ARBA00023212"/>
    </source>
</evidence>
<comment type="subunit">
    <text evidence="10">Interacts with RSPH6A. Does not appear to be part of the axonemal radial spoke complexes 1 or 2.</text>
</comment>
<evidence type="ECO:0000256" key="6">
    <source>
        <dbReference type="ARBA" id="ARBA00023069"/>
    </source>
</evidence>
<feature type="compositionally biased region" description="Low complexity" evidence="11">
    <location>
        <begin position="686"/>
        <end position="707"/>
    </location>
</feature>
<dbReference type="Ensembl" id="ENSECAT00000035681.3">
    <property type="protein sequence ID" value="ENSECAP00000029265.2"/>
    <property type="gene ID" value="ENSECAG00000004548.4"/>
</dbReference>
<comment type="function">
    <text evidence="9">May function as part of the axonemal radial spoke complex 3 (RS3). Radial spoke complexes are important for ciliary motility.</text>
</comment>
<dbReference type="PaxDb" id="9796-ENSECAP00000029265"/>
<dbReference type="ExpressionAtlas" id="A0A3Q2H616">
    <property type="expression patterns" value="baseline"/>
</dbReference>
<keyword evidence="13" id="KW-1185">Reference proteome</keyword>
<feature type="region of interest" description="Disordered" evidence="11">
    <location>
        <begin position="678"/>
        <end position="729"/>
    </location>
</feature>
<reference evidence="12" key="2">
    <citation type="submission" date="2025-08" db="UniProtKB">
        <authorList>
            <consortium name="Ensembl"/>
        </authorList>
    </citation>
    <scope>IDENTIFICATION</scope>
    <source>
        <strain evidence="12">Thoroughbred</strain>
    </source>
</reference>
<dbReference type="STRING" id="9796.ENSECAP00000029265"/>
<dbReference type="Proteomes" id="UP000002281">
    <property type="component" value="Chromosome 13"/>
</dbReference>
<keyword evidence="7" id="KW-0206">Cytoskeleton</keyword>
<evidence type="ECO:0000256" key="1">
    <source>
        <dbReference type="ARBA" id="ARBA00004230"/>
    </source>
</evidence>
<evidence type="ECO:0000256" key="9">
    <source>
        <dbReference type="ARBA" id="ARBA00045836"/>
    </source>
</evidence>
<dbReference type="Gene3D" id="2.20.110.10">
    <property type="entry name" value="Histone H3 K4-specific methyltransferase SET7/9 N-terminal domain"/>
    <property type="match status" value="3"/>
</dbReference>
<reference evidence="12" key="3">
    <citation type="submission" date="2025-09" db="UniProtKB">
        <authorList>
            <consortium name="Ensembl"/>
        </authorList>
    </citation>
    <scope>IDENTIFICATION</scope>
    <source>
        <strain evidence="12">Thoroughbred</strain>
    </source>
</reference>
<dbReference type="SMART" id="SM00698">
    <property type="entry name" value="MORN"/>
    <property type="match status" value="9"/>
</dbReference>
<comment type="subcellular location">
    <subcellularLocation>
        <location evidence="1">Cell projection</location>
        <location evidence="1">Cilium</location>
        <location evidence="1">Flagellum</location>
    </subcellularLocation>
    <subcellularLocation>
        <location evidence="2">Cytoplasm</location>
        <location evidence="2">Cytoskeleton</location>
        <location evidence="2">Cilium axoneme</location>
    </subcellularLocation>
</comment>
<feature type="compositionally biased region" description="Basic and acidic residues" evidence="11">
    <location>
        <begin position="715"/>
        <end position="725"/>
    </location>
</feature>
<dbReference type="GO" id="GO:0097729">
    <property type="term" value="C:9+2 motile cilium"/>
    <property type="evidence" value="ECO:0007669"/>
    <property type="project" value="Ensembl"/>
</dbReference>
<evidence type="ECO:0000256" key="5">
    <source>
        <dbReference type="ARBA" id="ARBA00022846"/>
    </source>
</evidence>